<dbReference type="InterPro" id="IPR050662">
    <property type="entry name" value="Sec-metab_biosynth-thioest"/>
</dbReference>
<gene>
    <name evidence="5" type="ORF">EJP77_15805</name>
</gene>
<evidence type="ECO:0000256" key="1">
    <source>
        <dbReference type="ARBA" id="ARBA00034221"/>
    </source>
</evidence>
<organism evidence="5 6">
    <name type="scientific">Paenibacillus zeisoli</name>
    <dbReference type="NCBI Taxonomy" id="2496267"/>
    <lineage>
        <taxon>Bacteria</taxon>
        <taxon>Bacillati</taxon>
        <taxon>Bacillota</taxon>
        <taxon>Bacilli</taxon>
        <taxon>Bacillales</taxon>
        <taxon>Paenibacillaceae</taxon>
        <taxon>Paenibacillus</taxon>
    </lineage>
</organism>
<dbReference type="InterPro" id="IPR036866">
    <property type="entry name" value="RibonucZ/Hydroxyglut_hydro"/>
</dbReference>
<dbReference type="Proteomes" id="UP000272464">
    <property type="component" value="Unassembled WGS sequence"/>
</dbReference>
<comment type="caution">
    <text evidence="5">The sequence shown here is derived from an EMBL/GenBank/DDBJ whole genome shotgun (WGS) entry which is preliminary data.</text>
</comment>
<dbReference type="InterPro" id="IPR036388">
    <property type="entry name" value="WH-like_DNA-bd_sf"/>
</dbReference>
<evidence type="ECO:0000256" key="3">
    <source>
        <dbReference type="ARBA" id="ARBA00048505"/>
    </source>
</evidence>
<feature type="domain" description="Metallo-beta-lactamase" evidence="4">
    <location>
        <begin position="24"/>
        <end position="237"/>
    </location>
</feature>
<comment type="function">
    <text evidence="2">Counteracts the endogenous Pycsar antiviral defense system. Phosphodiesterase that enables metal-dependent hydrolysis of host cyclic nucleotide Pycsar defense signals such as cCMP and cUMP.</text>
</comment>
<dbReference type="SUPFAM" id="SSF56281">
    <property type="entry name" value="Metallo-hydrolase/oxidoreductase"/>
    <property type="match status" value="1"/>
</dbReference>
<dbReference type="InterPro" id="IPR048933">
    <property type="entry name" value="B_lactamase-like_C"/>
</dbReference>
<evidence type="ECO:0000256" key="2">
    <source>
        <dbReference type="ARBA" id="ARBA00034301"/>
    </source>
</evidence>
<accession>A0A433X515</accession>
<keyword evidence="6" id="KW-1185">Reference proteome</keyword>
<dbReference type="Pfam" id="PF21221">
    <property type="entry name" value="B_lactamase-like_C"/>
    <property type="match status" value="1"/>
</dbReference>
<name>A0A433X515_9BACL</name>
<dbReference type="Gene3D" id="3.60.15.10">
    <property type="entry name" value="Ribonuclease Z/Hydroxyacylglutathione hydrolase-like"/>
    <property type="match status" value="1"/>
</dbReference>
<dbReference type="InterPro" id="IPR001279">
    <property type="entry name" value="Metallo-B-lactamas"/>
</dbReference>
<dbReference type="Pfam" id="PF00753">
    <property type="entry name" value="Lactamase_B"/>
    <property type="match status" value="1"/>
</dbReference>
<evidence type="ECO:0000313" key="6">
    <source>
        <dbReference type="Proteomes" id="UP000272464"/>
    </source>
</evidence>
<proteinExistence type="predicted"/>
<dbReference type="SMART" id="SM00849">
    <property type="entry name" value="Lactamase_B"/>
    <property type="match status" value="1"/>
</dbReference>
<keyword evidence="5" id="KW-0378">Hydrolase</keyword>
<comment type="catalytic activity">
    <reaction evidence="1">
        <text>3',5'-cyclic CMP + H2O = CMP + H(+)</text>
        <dbReference type="Rhea" id="RHEA:72675"/>
        <dbReference type="ChEBI" id="CHEBI:15377"/>
        <dbReference type="ChEBI" id="CHEBI:15378"/>
        <dbReference type="ChEBI" id="CHEBI:58003"/>
        <dbReference type="ChEBI" id="CHEBI:60377"/>
    </reaction>
    <physiologicalReaction direction="left-to-right" evidence="1">
        <dbReference type="Rhea" id="RHEA:72676"/>
    </physiologicalReaction>
</comment>
<dbReference type="Gene3D" id="1.10.10.10">
    <property type="entry name" value="Winged helix-like DNA-binding domain superfamily/Winged helix DNA-binding domain"/>
    <property type="match status" value="1"/>
</dbReference>
<dbReference type="PANTHER" id="PTHR23131">
    <property type="entry name" value="ENDORIBONUCLEASE LACTB2"/>
    <property type="match status" value="1"/>
</dbReference>
<dbReference type="GO" id="GO:0016787">
    <property type="term" value="F:hydrolase activity"/>
    <property type="evidence" value="ECO:0007669"/>
    <property type="project" value="UniProtKB-KW"/>
</dbReference>
<dbReference type="EMBL" id="RZNX01000007">
    <property type="protein sequence ID" value="RUT29175.1"/>
    <property type="molecule type" value="Genomic_DNA"/>
</dbReference>
<dbReference type="RefSeq" id="WP_127200205.1">
    <property type="nucleotide sequence ID" value="NZ_RZNX01000007.1"/>
</dbReference>
<sequence length="328" mass="36843">MSEIKQWEDGIIQVKISMAPPLRWVNSYILRGSNGIAIVDPGPKTETSIGEWKEIWRELGLNREDITAVVVTHHHPDHYGLAGHIQSYTGASVWMSRRAHAETKFMWGSGSLINEELPALYQIHGMPPEWTRQLPGHLAGFLPQVTPEPLVSYIDEGIPMEMGDRLWLPIETGGHAPGHISFYQAESRTILCGDAVLPQISPNISFLPGSDPQPLQSYTDAMLKLAGYTVDFAYPGHRHPFDYFRERLEALLLHHEERLGVIEGLLRERPRSCFEVCTALFGSKLGIHQMRFAMSEALAHLIELVRQGRACEETVQGQIIYYAISMGA</sequence>
<comment type="catalytic activity">
    <reaction evidence="3">
        <text>3',5'-cyclic UMP + H2O = UMP + H(+)</text>
        <dbReference type="Rhea" id="RHEA:70575"/>
        <dbReference type="ChEBI" id="CHEBI:15377"/>
        <dbReference type="ChEBI" id="CHEBI:15378"/>
        <dbReference type="ChEBI" id="CHEBI:57865"/>
        <dbReference type="ChEBI" id="CHEBI:184387"/>
    </reaction>
    <physiologicalReaction direction="left-to-right" evidence="3">
        <dbReference type="Rhea" id="RHEA:70576"/>
    </physiologicalReaction>
</comment>
<dbReference type="AlphaFoldDB" id="A0A433X515"/>
<dbReference type="PANTHER" id="PTHR23131:SF4">
    <property type="entry name" value="METALLO-BETA-LACTAMASE SUPERFAMILY POTEIN"/>
    <property type="match status" value="1"/>
</dbReference>
<evidence type="ECO:0000313" key="5">
    <source>
        <dbReference type="EMBL" id="RUT29175.1"/>
    </source>
</evidence>
<protein>
    <submittedName>
        <fullName evidence="5">MBL fold metallo-hydrolase</fullName>
    </submittedName>
</protein>
<dbReference type="OrthoDB" id="9761531at2"/>
<reference evidence="5 6" key="1">
    <citation type="submission" date="2018-12" db="EMBL/GenBank/DDBJ databases">
        <authorList>
            <person name="Sun L."/>
            <person name="Chen Z."/>
        </authorList>
    </citation>
    <scope>NUCLEOTIDE SEQUENCE [LARGE SCALE GENOMIC DNA]</scope>
    <source>
        <strain evidence="5 6">3-5-3</strain>
    </source>
</reference>
<evidence type="ECO:0000259" key="4">
    <source>
        <dbReference type="SMART" id="SM00849"/>
    </source>
</evidence>